<dbReference type="PROSITE" id="PS51257">
    <property type="entry name" value="PROKAR_LIPOPROTEIN"/>
    <property type="match status" value="1"/>
</dbReference>
<organism evidence="1 2">
    <name type="scientific">Filobacillus milosensis</name>
    <dbReference type="NCBI Taxonomy" id="94137"/>
    <lineage>
        <taxon>Bacteria</taxon>
        <taxon>Bacillati</taxon>
        <taxon>Bacillota</taxon>
        <taxon>Bacilli</taxon>
        <taxon>Bacillales</taxon>
        <taxon>Bacillaceae</taxon>
        <taxon>Filobacillus</taxon>
    </lineage>
</organism>
<evidence type="ECO:0008006" key="3">
    <source>
        <dbReference type="Google" id="ProtNLM"/>
    </source>
</evidence>
<name>A0A4Y8IGG0_9BACI</name>
<dbReference type="Proteomes" id="UP000297975">
    <property type="component" value="Unassembled WGS sequence"/>
</dbReference>
<reference evidence="1 2" key="1">
    <citation type="submission" date="2019-03" db="EMBL/GenBank/DDBJ databases">
        <authorList>
            <person name="He R.-H."/>
        </authorList>
    </citation>
    <scope>NUCLEOTIDE SEQUENCE [LARGE SCALE GENOMIC DNA]</scope>
    <source>
        <strain evidence="2">SH 714</strain>
    </source>
</reference>
<dbReference type="OrthoDB" id="1650483at2"/>
<evidence type="ECO:0000313" key="2">
    <source>
        <dbReference type="Proteomes" id="UP000297975"/>
    </source>
</evidence>
<accession>A0A4Y8IGG0</accession>
<gene>
    <name evidence="1" type="ORF">E3U55_14500</name>
</gene>
<dbReference type="RefSeq" id="WP_134341196.1">
    <property type="nucleotide sequence ID" value="NZ_SOPW01000019.1"/>
</dbReference>
<comment type="caution">
    <text evidence="1">The sequence shown here is derived from an EMBL/GenBank/DDBJ whole genome shotgun (WGS) entry which is preliminary data.</text>
</comment>
<keyword evidence="2" id="KW-1185">Reference proteome</keyword>
<dbReference type="AlphaFoldDB" id="A0A4Y8IGG0"/>
<sequence>MKNVLLFTGVIGSLLIITGCQSYEPTDAAMAYSENHEVIDEEEKNELLDVSDEIFFTSDRSNQTAEATSTVIPDRQDYLNLPEGRYRIYGQGGGNVEVYDANDNLLVGDYVGRGFAPSLTVDLKEDFTVKVDGFYDLFVEPTDTKMQTELTSGIWEVGLDVPAGEYEVTAQNGMGYLTIFDPEQESQVYEIIGNKYSPTKSKITLEEGQKVRVTGVAKLVLNEMKE</sequence>
<proteinExistence type="predicted"/>
<dbReference type="EMBL" id="SOPW01000019">
    <property type="protein sequence ID" value="TFB14121.1"/>
    <property type="molecule type" value="Genomic_DNA"/>
</dbReference>
<evidence type="ECO:0000313" key="1">
    <source>
        <dbReference type="EMBL" id="TFB14121.1"/>
    </source>
</evidence>
<protein>
    <recommendedName>
        <fullName evidence="3">Lipoprotein</fullName>
    </recommendedName>
</protein>